<evidence type="ECO:0000313" key="2">
    <source>
        <dbReference type="Proteomes" id="UP001169242"/>
    </source>
</evidence>
<dbReference type="Proteomes" id="UP001169242">
    <property type="component" value="Unassembled WGS sequence"/>
</dbReference>
<dbReference type="EMBL" id="JAQIFT010000047">
    <property type="protein sequence ID" value="MDA3732351.1"/>
    <property type="molecule type" value="Genomic_DNA"/>
</dbReference>
<keyword evidence="2" id="KW-1185">Reference proteome</keyword>
<proteinExistence type="predicted"/>
<name>A0AA42DPA6_9FIRM</name>
<reference evidence="1" key="1">
    <citation type="journal article" date="2023" name="Int. J. Syst. Evol. Microbiol.">
        <title>&lt;i&gt;Holtiella tumoricola&lt;/i&gt; gen. nov. sp. nov., isolated from a human clinical sample.</title>
        <authorList>
            <person name="Allen-Vercoe E."/>
            <person name="Daigneault M.C."/>
            <person name="Vancuren S.J."/>
            <person name="Cochrane K."/>
            <person name="O'Neal L.L."/>
            <person name="Sankaranarayanan K."/>
            <person name="Lawson P.A."/>
        </authorList>
    </citation>
    <scope>NUCLEOTIDE SEQUENCE</scope>
    <source>
        <strain evidence="1">CC70A</strain>
    </source>
</reference>
<dbReference type="AlphaFoldDB" id="A0AA42DPA6"/>
<evidence type="ECO:0000313" key="1">
    <source>
        <dbReference type="EMBL" id="MDA3732351.1"/>
    </source>
</evidence>
<dbReference type="RefSeq" id="WP_271012533.1">
    <property type="nucleotide sequence ID" value="NZ_JAQIFT010000047.1"/>
</dbReference>
<sequence length="57" mass="6534">MIHVVTGIKKIIYAMVQKHALCVAIMEKRKNVQLVMIVGHVNSKRKARELNDEGYLD</sequence>
<organism evidence="1 2">
    <name type="scientific">Holtiella tumoricola</name>
    <dbReference type="NCBI Taxonomy" id="3018743"/>
    <lineage>
        <taxon>Bacteria</taxon>
        <taxon>Bacillati</taxon>
        <taxon>Bacillota</taxon>
        <taxon>Clostridia</taxon>
        <taxon>Lachnospirales</taxon>
        <taxon>Cellulosilyticaceae</taxon>
        <taxon>Holtiella</taxon>
    </lineage>
</organism>
<accession>A0AA42DPA6</accession>
<comment type="caution">
    <text evidence="1">The sequence shown here is derived from an EMBL/GenBank/DDBJ whole genome shotgun (WGS) entry which is preliminary data.</text>
</comment>
<gene>
    <name evidence="1" type="ORF">PBV87_12720</name>
</gene>
<protein>
    <submittedName>
        <fullName evidence="1">Uncharacterized protein</fullName>
    </submittedName>
</protein>